<keyword evidence="2 5" id="KW-0548">Nucleotidyltransferase</keyword>
<dbReference type="Pfam" id="PF01983">
    <property type="entry name" value="CofC"/>
    <property type="match status" value="1"/>
</dbReference>
<dbReference type="AlphaFoldDB" id="A0A975G4I8"/>
<proteinExistence type="inferred from homology"/>
<dbReference type="KEGG" id="caul:KCG34_11240"/>
<evidence type="ECO:0000256" key="5">
    <source>
        <dbReference type="HAMAP-Rule" id="MF_02114"/>
    </source>
</evidence>
<keyword evidence="4 5" id="KW-0342">GTP-binding</keyword>
<keyword evidence="1 5" id="KW-0808">Transferase</keyword>
<dbReference type="PANTHER" id="PTHR40392">
    <property type="entry name" value="2-PHOSPHO-L-LACTATE GUANYLYLTRANSFERASE"/>
    <property type="match status" value="1"/>
</dbReference>
<evidence type="ECO:0000256" key="4">
    <source>
        <dbReference type="ARBA" id="ARBA00023134"/>
    </source>
</evidence>
<dbReference type="InterPro" id="IPR002835">
    <property type="entry name" value="CofC"/>
</dbReference>
<dbReference type="RefSeq" id="WP_211940438.1">
    <property type="nucleotide sequence ID" value="NZ_CP073078.1"/>
</dbReference>
<evidence type="ECO:0000313" key="7">
    <source>
        <dbReference type="Proteomes" id="UP000676409"/>
    </source>
</evidence>
<comment type="function">
    <text evidence="5">Guanylyltransferase that catalyzes the activation of (2R)-3-phosphoglycerate (3PG) as 3-[(R)-glyceryl]-diphospho-5'-guanosine, via the condensation of 3PG with GTP. It is involved in the biosynthesis of a derivative of the hydride carrier cofactor coenzyme F420, 3PG-F420.</text>
</comment>
<gene>
    <name evidence="6" type="primary">cofC</name>
    <name evidence="5" type="synonym">fbiD</name>
    <name evidence="6" type="ORF">KCG34_11240</name>
</gene>
<accession>A0A975G4I8</accession>
<dbReference type="InterPro" id="IPR029044">
    <property type="entry name" value="Nucleotide-diphossugar_trans"/>
</dbReference>
<comment type="similarity">
    <text evidence="5">Belongs to the CofC family.</text>
</comment>
<evidence type="ECO:0000256" key="1">
    <source>
        <dbReference type="ARBA" id="ARBA00022679"/>
    </source>
</evidence>
<dbReference type="SUPFAM" id="SSF53448">
    <property type="entry name" value="Nucleotide-diphospho-sugar transferases"/>
    <property type="match status" value="1"/>
</dbReference>
<dbReference type="GO" id="GO:0052645">
    <property type="term" value="P:F420-0 metabolic process"/>
    <property type="evidence" value="ECO:0007669"/>
    <property type="project" value="UniProtKB-UniRule"/>
</dbReference>
<dbReference type="GO" id="GO:0005525">
    <property type="term" value="F:GTP binding"/>
    <property type="evidence" value="ECO:0007669"/>
    <property type="project" value="UniProtKB-KW"/>
</dbReference>
<evidence type="ECO:0000256" key="3">
    <source>
        <dbReference type="ARBA" id="ARBA00022741"/>
    </source>
</evidence>
<name>A0A975G4I8_9CAUL</name>
<dbReference type="EC" id="2.7.7.106" evidence="5"/>
<dbReference type="HAMAP" id="MF_02114">
    <property type="entry name" value="CofC"/>
    <property type="match status" value="1"/>
</dbReference>
<keyword evidence="3 5" id="KW-0547">Nucleotide-binding</keyword>
<comment type="pathway">
    <text evidence="5">Cofactor biosynthesis; coenzyme F420 biosynthesis.</text>
</comment>
<protein>
    <recommendedName>
        <fullName evidence="5">3-phospho-D-glycerate guanylyltransferase</fullName>
        <shortName evidence="5">3PG guanylyltransferase</shortName>
        <ecNumber evidence="5">2.7.7.106</ecNumber>
    </recommendedName>
</protein>
<dbReference type="Gene3D" id="3.90.550.10">
    <property type="entry name" value="Spore Coat Polysaccharide Biosynthesis Protein SpsA, Chain A"/>
    <property type="match status" value="1"/>
</dbReference>
<organism evidence="6 7">
    <name type="scientific">Phenylobacterium montanum</name>
    <dbReference type="NCBI Taxonomy" id="2823693"/>
    <lineage>
        <taxon>Bacteria</taxon>
        <taxon>Pseudomonadati</taxon>
        <taxon>Pseudomonadota</taxon>
        <taxon>Alphaproteobacteria</taxon>
        <taxon>Caulobacterales</taxon>
        <taxon>Caulobacteraceae</taxon>
        <taxon>Phenylobacterium</taxon>
    </lineage>
</organism>
<sequence>MTQVVIAVRGGPGAKSRLAPLLTPAERERLTGLMLEDMLAAARRAKGVRNIFVVTPTPAIATLARRLGAEVIRQDAPNGLNAAFEQALGVIGDRAPYSAIALLMGDLPLIEPNEIEAAIALSQTHAVVLAPAATDGGTGALILRAGARIELMFGPQSFQRHRAAARLAGLSTGVVEASGLSRDLDRPEDLAALAASPSQGRAARFLRQRLSGRIAP</sequence>
<dbReference type="EMBL" id="CP073078">
    <property type="protein sequence ID" value="QUD90387.1"/>
    <property type="molecule type" value="Genomic_DNA"/>
</dbReference>
<evidence type="ECO:0000256" key="2">
    <source>
        <dbReference type="ARBA" id="ARBA00022695"/>
    </source>
</evidence>
<evidence type="ECO:0000313" key="6">
    <source>
        <dbReference type="EMBL" id="QUD90387.1"/>
    </source>
</evidence>
<dbReference type="GO" id="GO:0043814">
    <property type="term" value="F:phospholactate guanylyltransferase activity"/>
    <property type="evidence" value="ECO:0007669"/>
    <property type="project" value="InterPro"/>
</dbReference>
<reference evidence="6" key="1">
    <citation type="submission" date="2021-04" db="EMBL/GenBank/DDBJ databases">
        <title>The complete genome sequence of Caulobacter sp. S6.</title>
        <authorList>
            <person name="Tang Y."/>
            <person name="Ouyang W."/>
            <person name="Liu Q."/>
            <person name="Huang B."/>
            <person name="Guo Z."/>
            <person name="Lei P."/>
        </authorList>
    </citation>
    <scope>NUCLEOTIDE SEQUENCE</scope>
    <source>
        <strain evidence="6">S6</strain>
    </source>
</reference>
<comment type="catalytic activity">
    <reaction evidence="5">
        <text>(2R)-3-phosphoglycerate + GTP + H(+) = 3-[(R)-glyceryl]-diphospho-5'-guanosine + diphosphate</text>
        <dbReference type="Rhea" id="RHEA:63440"/>
        <dbReference type="ChEBI" id="CHEBI:15378"/>
        <dbReference type="ChEBI" id="CHEBI:33019"/>
        <dbReference type="ChEBI" id="CHEBI:37565"/>
        <dbReference type="ChEBI" id="CHEBI:58272"/>
        <dbReference type="ChEBI" id="CHEBI:147306"/>
        <dbReference type="EC" id="2.7.7.106"/>
    </reaction>
</comment>
<keyword evidence="7" id="KW-1185">Reference proteome</keyword>
<dbReference type="PANTHER" id="PTHR40392:SF1">
    <property type="entry name" value="2-PHOSPHO-L-LACTATE GUANYLYLTRANSFERASE"/>
    <property type="match status" value="1"/>
</dbReference>
<dbReference type="Proteomes" id="UP000676409">
    <property type="component" value="Chromosome"/>
</dbReference>
<dbReference type="NCBIfam" id="TIGR03552">
    <property type="entry name" value="F420_cofC"/>
    <property type="match status" value="1"/>
</dbReference>